<dbReference type="EMBL" id="KI912110">
    <property type="protein sequence ID" value="ETS85154.1"/>
    <property type="molecule type" value="Genomic_DNA"/>
</dbReference>
<reference evidence="6" key="1">
    <citation type="journal article" date="2015" name="BMC Genomics">
        <title>Genomic and transcriptomic analysis of the endophytic fungus Pestalotiopsis fici reveals its lifestyle and high potential for synthesis of natural products.</title>
        <authorList>
            <person name="Wang X."/>
            <person name="Zhang X."/>
            <person name="Liu L."/>
            <person name="Xiang M."/>
            <person name="Wang W."/>
            <person name="Sun X."/>
            <person name="Che Y."/>
            <person name="Guo L."/>
            <person name="Liu G."/>
            <person name="Guo L."/>
            <person name="Wang C."/>
            <person name="Yin W.B."/>
            <person name="Stadler M."/>
            <person name="Zhang X."/>
            <person name="Liu X."/>
        </authorList>
    </citation>
    <scope>NUCLEOTIDE SEQUENCE [LARGE SCALE GENOMIC DNA]</scope>
    <source>
        <strain evidence="6">W106-1 / CGMCC3.15140</strain>
    </source>
</reference>
<accession>W3XGL4</accession>
<dbReference type="RefSeq" id="XP_007829951.1">
    <property type="nucleotide sequence ID" value="XM_007831760.1"/>
</dbReference>
<organism evidence="5 6">
    <name type="scientific">Pestalotiopsis fici (strain W106-1 / CGMCC3.15140)</name>
    <dbReference type="NCBI Taxonomy" id="1229662"/>
    <lineage>
        <taxon>Eukaryota</taxon>
        <taxon>Fungi</taxon>
        <taxon>Dikarya</taxon>
        <taxon>Ascomycota</taxon>
        <taxon>Pezizomycotina</taxon>
        <taxon>Sordariomycetes</taxon>
        <taxon>Xylariomycetidae</taxon>
        <taxon>Amphisphaeriales</taxon>
        <taxon>Sporocadaceae</taxon>
        <taxon>Pestalotiopsis</taxon>
    </lineage>
</organism>
<dbReference type="PROSITE" id="PS00497">
    <property type="entry name" value="TYROSINASE_1"/>
    <property type="match status" value="1"/>
</dbReference>
<keyword evidence="2" id="KW-0186">Copper</keyword>
<keyword evidence="6" id="KW-1185">Reference proteome</keyword>
<dbReference type="GO" id="GO:0016491">
    <property type="term" value="F:oxidoreductase activity"/>
    <property type="evidence" value="ECO:0007669"/>
    <property type="project" value="InterPro"/>
</dbReference>
<evidence type="ECO:0000313" key="5">
    <source>
        <dbReference type="EMBL" id="ETS85154.1"/>
    </source>
</evidence>
<feature type="signal peptide" evidence="3">
    <location>
        <begin position="1"/>
        <end position="18"/>
    </location>
</feature>
<dbReference type="InterPro" id="IPR050316">
    <property type="entry name" value="Tyrosinase/Hemocyanin"/>
</dbReference>
<protein>
    <recommendedName>
        <fullName evidence="4">Tyrosinase copper-binding domain-containing protein</fullName>
    </recommendedName>
</protein>
<dbReference type="eggNOG" id="ENOG502S31Y">
    <property type="taxonomic scope" value="Eukaryota"/>
</dbReference>
<dbReference type="AlphaFoldDB" id="W3XGL4"/>
<evidence type="ECO:0000259" key="4">
    <source>
        <dbReference type="PROSITE" id="PS00497"/>
    </source>
</evidence>
<feature type="chain" id="PRO_5004836130" description="Tyrosinase copper-binding domain-containing protein" evidence="3">
    <location>
        <begin position="19"/>
        <end position="317"/>
    </location>
</feature>
<evidence type="ECO:0000256" key="2">
    <source>
        <dbReference type="ARBA" id="ARBA00023008"/>
    </source>
</evidence>
<proteinExistence type="predicted"/>
<evidence type="ECO:0000256" key="3">
    <source>
        <dbReference type="SAM" id="SignalP"/>
    </source>
</evidence>
<dbReference type="OrthoDB" id="6132182at2759"/>
<name>W3XGL4_PESFW</name>
<dbReference type="GeneID" id="19268192"/>
<dbReference type="HOGENOM" id="CLU_035914_2_0_1"/>
<dbReference type="PANTHER" id="PTHR11474:SF126">
    <property type="entry name" value="TYROSINASE-LIKE PROTEIN TYR-1-RELATED"/>
    <property type="match status" value="1"/>
</dbReference>
<gene>
    <name evidence="5" type="ORF">PFICI_03179</name>
</gene>
<feature type="domain" description="Tyrosinase copper-binding" evidence="4">
    <location>
        <begin position="100"/>
        <end position="117"/>
    </location>
</feature>
<sequence>MLSFALKTAAIIAALANASPLSKRQTPACTTISQRVPWTNLTSEEKTSYINADLCLINAPSKTGFEGAVSRWDDLQWPHGSFYACMTIEISITNSRSYVHSVGAFLPFHRYYMTVHERAIRQECGYTGRIPYWDEVNEVSDLAGSDLWKDEYFGGNGVGTSRCVQDGPFASLVLRWQLNGQVGDHCLTRNFNQNSFNAAAQSNIDRCNAIDSFTEARSCWEGSPHSAGHGGVGGILWWEWQKLDPENRMYDMAGTNLPARLGNVNHAIVDYFNDGGNQTTLNHTLYMDGLAELAPNITINDIMDLNGEVICAEYINV</sequence>
<dbReference type="SUPFAM" id="SSF48056">
    <property type="entry name" value="Di-copper centre-containing domain"/>
    <property type="match status" value="1"/>
</dbReference>
<dbReference type="InterPro" id="IPR002227">
    <property type="entry name" value="Tyrosinase_Cu-bd"/>
</dbReference>
<evidence type="ECO:0000313" key="6">
    <source>
        <dbReference type="Proteomes" id="UP000030651"/>
    </source>
</evidence>
<dbReference type="InterPro" id="IPR008922">
    <property type="entry name" value="Di-copper_centre_dom_sf"/>
</dbReference>
<evidence type="ECO:0000256" key="1">
    <source>
        <dbReference type="ARBA" id="ARBA00022723"/>
    </source>
</evidence>
<dbReference type="Pfam" id="PF00264">
    <property type="entry name" value="Tyrosinase"/>
    <property type="match status" value="1"/>
</dbReference>
<dbReference type="KEGG" id="pfy:PFICI_03179"/>
<dbReference type="InParanoid" id="W3XGL4"/>
<dbReference type="STRING" id="1229662.W3XGL4"/>
<keyword evidence="1" id="KW-0479">Metal-binding</keyword>
<dbReference type="PANTHER" id="PTHR11474">
    <property type="entry name" value="TYROSINASE FAMILY MEMBER"/>
    <property type="match status" value="1"/>
</dbReference>
<keyword evidence="3" id="KW-0732">Signal</keyword>
<dbReference type="GO" id="GO:0046872">
    <property type="term" value="F:metal ion binding"/>
    <property type="evidence" value="ECO:0007669"/>
    <property type="project" value="UniProtKB-KW"/>
</dbReference>
<dbReference type="Proteomes" id="UP000030651">
    <property type="component" value="Unassembled WGS sequence"/>
</dbReference>
<dbReference type="Gene3D" id="1.10.1280.10">
    <property type="entry name" value="Di-copper center containing domain from catechol oxidase"/>
    <property type="match status" value="1"/>
</dbReference>